<dbReference type="Pfam" id="PF00248">
    <property type="entry name" value="Aldo_ket_red"/>
    <property type="match status" value="1"/>
</dbReference>
<sequence length="317" mass="35342">MSAFKNIPTVTIAKGVVMPLVGLGTWQSPADAVRKATLHALRNGYKHIDTAAIYGNEKEVGEGIKESGLSRDQFFVTTKLWNSHHAPEDVAIGLDESLEKLGLDYVDLYLMHYPVAHDKQEFAKGNLVVRDISYNETWKAMEELLDTGKVKAIGISNFALCEVEDLLNNCTVKPAVHQMEIHPYLKQEEFLKYHADKGIHVTAYSGFGNQNPSYQLSGEPRILSHPKVLEISENTAKTPAQILVAWAIQRGVSIIPKSITPERIDENLVGQGIKLDEEDFKAISSLGYNFRYCDYGDSVGYQFYKDLECPGKIPILA</sequence>
<feature type="site" description="Lowers pKa of active site Tyr" evidence="6">
    <location>
        <position position="79"/>
    </location>
</feature>
<evidence type="ECO:0000256" key="4">
    <source>
        <dbReference type="PIRSR" id="PIRSR000097-1"/>
    </source>
</evidence>
<accession>A0A5P8N8R5</accession>
<evidence type="ECO:0000256" key="6">
    <source>
        <dbReference type="PIRSR" id="PIRSR000097-3"/>
    </source>
</evidence>
<keyword evidence="3" id="KW-0560">Oxidoreductase</keyword>
<protein>
    <submittedName>
        <fullName evidence="8">Aldo-keto reductase</fullName>
    </submittedName>
</protein>
<reference evidence="8" key="1">
    <citation type="journal article" date="2019" name="Front. Microbiol.">
        <title>An Overview of Genes From Cyberlindnera americana, a Symbiont Yeast Isolated From the Gut of the Bark Beetle Dendroctonus rhizophagus (Curculionidae: Scolytinae), Involved in the Detoxification Process Using Genome and Transcriptome Data.</title>
        <authorList>
            <person name="Soto-Robles L.V."/>
            <person name="Torres-Banda V."/>
            <person name="Rivera-Orduna F.N."/>
            <person name="Curiel-Quesada E."/>
            <person name="Hidalgo-Lara M.E."/>
            <person name="Zuniga G."/>
        </authorList>
    </citation>
    <scope>NUCLEOTIDE SEQUENCE</scope>
    <source>
        <strain evidence="8">ChDrAdgY46</strain>
    </source>
</reference>
<comment type="similarity">
    <text evidence="1">Belongs to the aldo/keto reductase family.</text>
</comment>
<dbReference type="PIRSF" id="PIRSF000097">
    <property type="entry name" value="AKR"/>
    <property type="match status" value="1"/>
</dbReference>
<dbReference type="Gene3D" id="3.20.20.100">
    <property type="entry name" value="NADP-dependent oxidoreductase domain"/>
    <property type="match status" value="1"/>
</dbReference>
<evidence type="ECO:0000256" key="5">
    <source>
        <dbReference type="PIRSR" id="PIRSR000097-2"/>
    </source>
</evidence>
<feature type="domain" description="NADP-dependent oxidoreductase" evidence="7">
    <location>
        <begin position="22"/>
        <end position="286"/>
    </location>
</feature>
<proteinExistence type="inferred from homology"/>
<evidence type="ECO:0000256" key="1">
    <source>
        <dbReference type="ARBA" id="ARBA00007905"/>
    </source>
</evidence>
<feature type="binding site" evidence="5">
    <location>
        <position position="112"/>
    </location>
    <ligand>
        <name>substrate</name>
    </ligand>
</feature>
<dbReference type="InterPro" id="IPR023210">
    <property type="entry name" value="NADP_OxRdtase_dom"/>
</dbReference>
<dbReference type="SUPFAM" id="SSF51430">
    <property type="entry name" value="NAD(P)-linked oxidoreductase"/>
    <property type="match status" value="1"/>
</dbReference>
<dbReference type="InterPro" id="IPR018170">
    <property type="entry name" value="Aldo/ket_reductase_CS"/>
</dbReference>
<dbReference type="CDD" id="cd19071">
    <property type="entry name" value="AKR_AKR1-5-like"/>
    <property type="match status" value="1"/>
</dbReference>
<dbReference type="PANTHER" id="PTHR43827:SF3">
    <property type="entry name" value="NADP-DEPENDENT OXIDOREDUCTASE DOMAIN-CONTAINING PROTEIN"/>
    <property type="match status" value="1"/>
</dbReference>
<dbReference type="FunFam" id="3.20.20.100:FF:000002">
    <property type="entry name" value="2,5-diketo-D-gluconic acid reductase A"/>
    <property type="match status" value="1"/>
</dbReference>
<dbReference type="PRINTS" id="PR00069">
    <property type="entry name" value="ALDKETRDTASE"/>
</dbReference>
<dbReference type="InterPro" id="IPR020471">
    <property type="entry name" value="AKR"/>
</dbReference>
<name>A0A5P8N8R5_9ASCO</name>
<evidence type="ECO:0000313" key="8">
    <source>
        <dbReference type="EMBL" id="QFR37202.1"/>
    </source>
</evidence>
<dbReference type="EMBL" id="MK890697">
    <property type="protein sequence ID" value="QFR37202.1"/>
    <property type="molecule type" value="Genomic_DNA"/>
</dbReference>
<gene>
    <name evidence="8" type="ORF">g5142</name>
</gene>
<dbReference type="PROSITE" id="PS00062">
    <property type="entry name" value="ALDOKETO_REDUCTASE_2"/>
    <property type="match status" value="1"/>
</dbReference>
<feature type="active site" description="Proton donor" evidence="4">
    <location>
        <position position="54"/>
    </location>
</feature>
<keyword evidence="2" id="KW-0521">NADP</keyword>
<dbReference type="AlphaFoldDB" id="A0A5P8N8R5"/>
<dbReference type="GO" id="GO:0016616">
    <property type="term" value="F:oxidoreductase activity, acting on the CH-OH group of donors, NAD or NADP as acceptor"/>
    <property type="evidence" value="ECO:0007669"/>
    <property type="project" value="UniProtKB-ARBA"/>
</dbReference>
<dbReference type="PANTHER" id="PTHR43827">
    <property type="entry name" value="2,5-DIKETO-D-GLUCONIC ACID REDUCTASE"/>
    <property type="match status" value="1"/>
</dbReference>
<organism evidence="8">
    <name type="scientific">Cyberlindnera americana</name>
    <dbReference type="NCBI Taxonomy" id="36016"/>
    <lineage>
        <taxon>Eukaryota</taxon>
        <taxon>Fungi</taxon>
        <taxon>Dikarya</taxon>
        <taxon>Ascomycota</taxon>
        <taxon>Saccharomycotina</taxon>
        <taxon>Saccharomycetes</taxon>
        <taxon>Phaffomycetales</taxon>
        <taxon>Phaffomycetaceae</taxon>
        <taxon>Cyberlindnera</taxon>
    </lineage>
</organism>
<evidence type="ECO:0000256" key="2">
    <source>
        <dbReference type="ARBA" id="ARBA00022857"/>
    </source>
</evidence>
<evidence type="ECO:0000259" key="7">
    <source>
        <dbReference type="Pfam" id="PF00248"/>
    </source>
</evidence>
<dbReference type="InterPro" id="IPR036812">
    <property type="entry name" value="NAD(P)_OxRdtase_dom_sf"/>
</dbReference>
<evidence type="ECO:0000256" key="3">
    <source>
        <dbReference type="ARBA" id="ARBA00023002"/>
    </source>
</evidence>